<proteinExistence type="inferred from homology"/>
<sequence>MGTNQIDSTAKIHPNVVFGEHNRIGKNVVIEILGNNPNAVAIIGDNNIINDNTRIFIHGEFIVGDWNVFHNDMLIMPEDSMRIGHNCWFGQNTILDGAGGLEIGNGVRVGMYSQIWTHVASGEQIEGCILFAKRKTIINDDVWLVGSCVVGSGIVLGKRSTALINSVITKDTLPDKAYSGSPAKIMEHVKFYLPKTIDEKFDMLKLWLYEFVELNKGVFTLEVDKSELILFNLKEDQNVIFTKSETKLLDLSQSIFYLSDKTFNKTNSISERAIYKFLYNNKARFIPSPK</sequence>
<dbReference type="Proteomes" id="UP001589589">
    <property type="component" value="Unassembled WGS sequence"/>
</dbReference>
<dbReference type="SUPFAM" id="SSF51161">
    <property type="entry name" value="Trimeric LpxA-like enzymes"/>
    <property type="match status" value="1"/>
</dbReference>
<evidence type="ECO:0000313" key="3">
    <source>
        <dbReference type="Proteomes" id="UP001589589"/>
    </source>
</evidence>
<dbReference type="InterPro" id="IPR011004">
    <property type="entry name" value="Trimer_LpxA-like_sf"/>
</dbReference>
<dbReference type="PANTHER" id="PTHR43300">
    <property type="entry name" value="ACETYLTRANSFERASE"/>
    <property type="match status" value="1"/>
</dbReference>
<comment type="caution">
    <text evidence="2">The sequence shown here is derived from an EMBL/GenBank/DDBJ whole genome shotgun (WGS) entry which is preliminary data.</text>
</comment>
<keyword evidence="3" id="KW-1185">Reference proteome</keyword>
<evidence type="ECO:0000313" key="2">
    <source>
        <dbReference type="EMBL" id="MFB9065210.1"/>
    </source>
</evidence>
<reference evidence="2 3" key="1">
    <citation type="submission" date="2024-09" db="EMBL/GenBank/DDBJ databases">
        <authorList>
            <person name="Sun Q."/>
            <person name="Mori K."/>
        </authorList>
    </citation>
    <scope>NUCLEOTIDE SEQUENCE [LARGE SCALE GENOMIC DNA]</scope>
    <source>
        <strain evidence="2 3">CECT 7908</strain>
    </source>
</reference>
<gene>
    <name evidence="2" type="ORF">ACFFUQ_14385</name>
</gene>
<evidence type="ECO:0000256" key="1">
    <source>
        <dbReference type="ARBA" id="ARBA00007274"/>
    </source>
</evidence>
<dbReference type="Gene3D" id="2.160.10.10">
    <property type="entry name" value="Hexapeptide repeat proteins"/>
    <property type="match status" value="2"/>
</dbReference>
<dbReference type="InterPro" id="IPR050179">
    <property type="entry name" value="Trans_hexapeptide_repeat"/>
</dbReference>
<dbReference type="EMBL" id="JBHMEX010000043">
    <property type="protein sequence ID" value="MFB9065210.1"/>
    <property type="molecule type" value="Genomic_DNA"/>
</dbReference>
<accession>A0ABV5FNS8</accession>
<name>A0ABV5FNS8_9FLAO</name>
<evidence type="ECO:0008006" key="4">
    <source>
        <dbReference type="Google" id="ProtNLM"/>
    </source>
</evidence>
<dbReference type="RefSeq" id="WP_290260940.1">
    <property type="nucleotide sequence ID" value="NZ_JAUFQQ010000003.1"/>
</dbReference>
<organism evidence="2 3">
    <name type="scientific">Flavobacterium branchiarum</name>
    <dbReference type="NCBI Taxonomy" id="1114870"/>
    <lineage>
        <taxon>Bacteria</taxon>
        <taxon>Pseudomonadati</taxon>
        <taxon>Bacteroidota</taxon>
        <taxon>Flavobacteriia</taxon>
        <taxon>Flavobacteriales</taxon>
        <taxon>Flavobacteriaceae</taxon>
        <taxon>Flavobacterium</taxon>
    </lineage>
</organism>
<protein>
    <recommendedName>
        <fullName evidence="4">Acyltransferase</fullName>
    </recommendedName>
</protein>
<comment type="similarity">
    <text evidence="1">Belongs to the transferase hexapeptide repeat family.</text>
</comment>